<dbReference type="STRING" id="937218.SAMN06297251_12724"/>
<dbReference type="InterPro" id="IPR007048">
    <property type="entry name" value="IraD/Gp25-like"/>
</dbReference>
<dbReference type="SUPFAM" id="SSF160719">
    <property type="entry name" value="gpW/gp25-like"/>
    <property type="match status" value="1"/>
</dbReference>
<dbReference type="OrthoDB" id="9802846at2"/>
<evidence type="ECO:0000313" key="3">
    <source>
        <dbReference type="Proteomes" id="UP000192656"/>
    </source>
</evidence>
<dbReference type="Proteomes" id="UP000192656">
    <property type="component" value="Unassembled WGS sequence"/>
</dbReference>
<proteinExistence type="predicted"/>
<dbReference type="EMBL" id="FWXR01000027">
    <property type="protein sequence ID" value="SMD10014.1"/>
    <property type="molecule type" value="Genomic_DNA"/>
</dbReference>
<gene>
    <name evidence="2" type="ORF">SAMN06297251_12724</name>
</gene>
<sequence>MADFDRRTGEMIDNYRSALQSVEVIFTTYLGEEVMLREFGAGLIELLGRRMTPLLFMVFKTLLMTAIDAWELRFQVRHISINGDVDTIRLGEARFMIEVGWRPGAYDTPPDFTVAGVRTFGLDFYDRGVSAR</sequence>
<protein>
    <recommendedName>
        <fullName evidence="1">IraD/Gp25-like domain-containing protein</fullName>
    </recommendedName>
</protein>
<evidence type="ECO:0000259" key="1">
    <source>
        <dbReference type="Pfam" id="PF04965"/>
    </source>
</evidence>
<dbReference type="Gene3D" id="3.10.450.40">
    <property type="match status" value="1"/>
</dbReference>
<organism evidence="2 3">
    <name type="scientific">Fulvimarina manganoxydans</name>
    <dbReference type="NCBI Taxonomy" id="937218"/>
    <lineage>
        <taxon>Bacteria</taxon>
        <taxon>Pseudomonadati</taxon>
        <taxon>Pseudomonadota</taxon>
        <taxon>Alphaproteobacteria</taxon>
        <taxon>Hyphomicrobiales</taxon>
        <taxon>Aurantimonadaceae</taxon>
        <taxon>Fulvimarina</taxon>
    </lineage>
</organism>
<dbReference type="AlphaFoldDB" id="A0A1W2EK12"/>
<accession>A0A1W2EK12</accession>
<dbReference type="RefSeq" id="WP_084412398.1">
    <property type="nucleotide sequence ID" value="NZ_FWXR01000027.1"/>
</dbReference>
<reference evidence="2 3" key="1">
    <citation type="submission" date="2017-04" db="EMBL/GenBank/DDBJ databases">
        <authorList>
            <person name="Afonso C.L."/>
            <person name="Miller P.J."/>
            <person name="Scott M.A."/>
            <person name="Spackman E."/>
            <person name="Goraichik I."/>
            <person name="Dimitrov K.M."/>
            <person name="Suarez D.L."/>
            <person name="Swayne D.E."/>
        </authorList>
    </citation>
    <scope>NUCLEOTIDE SEQUENCE [LARGE SCALE GENOMIC DNA]</scope>
    <source>
        <strain evidence="2 3">CGMCC 1.10972</strain>
    </source>
</reference>
<feature type="domain" description="IraD/Gp25-like" evidence="1">
    <location>
        <begin position="19"/>
        <end position="98"/>
    </location>
</feature>
<dbReference type="Pfam" id="PF04965">
    <property type="entry name" value="GPW_gp25"/>
    <property type="match status" value="1"/>
</dbReference>
<keyword evidence="3" id="KW-1185">Reference proteome</keyword>
<evidence type="ECO:0000313" key="2">
    <source>
        <dbReference type="EMBL" id="SMD10014.1"/>
    </source>
</evidence>
<name>A0A1W2EK12_9HYPH</name>